<reference evidence="7 8" key="1">
    <citation type="journal article" date="2023" name="BMC Biol.">
        <title>The compact genome of the sponge Oopsacas minuta (Hexactinellida) is lacking key metazoan core genes.</title>
        <authorList>
            <person name="Santini S."/>
            <person name="Schenkelaars Q."/>
            <person name="Jourda C."/>
            <person name="Duchesne M."/>
            <person name="Belahbib H."/>
            <person name="Rocher C."/>
            <person name="Selva M."/>
            <person name="Riesgo A."/>
            <person name="Vervoort M."/>
            <person name="Leys S.P."/>
            <person name="Kodjabachian L."/>
            <person name="Le Bivic A."/>
            <person name="Borchiellini C."/>
            <person name="Claverie J.M."/>
            <person name="Renard E."/>
        </authorList>
    </citation>
    <scope>NUCLEOTIDE SEQUENCE [LARGE SCALE GENOMIC DNA]</scope>
    <source>
        <strain evidence="7">SPO-2</strain>
    </source>
</reference>
<feature type="domain" description="TRAF-type" evidence="6">
    <location>
        <begin position="27"/>
        <end position="74"/>
    </location>
</feature>
<dbReference type="PANTHER" id="PTHR10131">
    <property type="entry name" value="TNF RECEPTOR ASSOCIATED FACTOR"/>
    <property type="match status" value="1"/>
</dbReference>
<comment type="caution">
    <text evidence="7">The sequence shown here is derived from an EMBL/GenBank/DDBJ whole genome shotgun (WGS) entry which is preliminary data.</text>
</comment>
<evidence type="ECO:0000256" key="3">
    <source>
        <dbReference type="ARBA" id="ARBA00022833"/>
    </source>
</evidence>
<keyword evidence="8" id="KW-1185">Reference proteome</keyword>
<evidence type="ECO:0000256" key="2">
    <source>
        <dbReference type="ARBA" id="ARBA00022771"/>
    </source>
</evidence>
<dbReference type="PANTHER" id="PTHR10131:SF94">
    <property type="entry name" value="TNF RECEPTOR-ASSOCIATED FACTOR 4"/>
    <property type="match status" value="1"/>
</dbReference>
<gene>
    <name evidence="7" type="ORF">LOD99_12896</name>
</gene>
<dbReference type="GO" id="GO:0008270">
    <property type="term" value="F:zinc ion binding"/>
    <property type="evidence" value="ECO:0007669"/>
    <property type="project" value="UniProtKB-KW"/>
</dbReference>
<name>A0AAV7JDH9_9METZ</name>
<organism evidence="7 8">
    <name type="scientific">Oopsacas minuta</name>
    <dbReference type="NCBI Taxonomy" id="111878"/>
    <lineage>
        <taxon>Eukaryota</taxon>
        <taxon>Metazoa</taxon>
        <taxon>Porifera</taxon>
        <taxon>Hexactinellida</taxon>
        <taxon>Hexasterophora</taxon>
        <taxon>Lyssacinosida</taxon>
        <taxon>Leucopsacidae</taxon>
        <taxon>Oopsacas</taxon>
    </lineage>
</organism>
<keyword evidence="5" id="KW-0175">Coiled coil</keyword>
<evidence type="ECO:0000313" key="7">
    <source>
        <dbReference type="EMBL" id="KAI6646776.1"/>
    </source>
</evidence>
<evidence type="ECO:0000259" key="6">
    <source>
        <dbReference type="PROSITE" id="PS50145"/>
    </source>
</evidence>
<dbReference type="Proteomes" id="UP001165289">
    <property type="component" value="Unassembled WGS sequence"/>
</dbReference>
<evidence type="ECO:0000313" key="8">
    <source>
        <dbReference type="Proteomes" id="UP001165289"/>
    </source>
</evidence>
<keyword evidence="3 4" id="KW-0862">Zinc</keyword>
<dbReference type="AlphaFoldDB" id="A0AAV7JDH9"/>
<evidence type="ECO:0000256" key="1">
    <source>
        <dbReference type="ARBA" id="ARBA00022723"/>
    </source>
</evidence>
<protein>
    <submittedName>
        <fullName evidence="7">TNF receptor-associated factor 6-like isoform X3</fullName>
    </submittedName>
</protein>
<sequence length="282" mass="32744">MNGCDKVKIICQKGCGEVLQNCDTIDHQKECPFRILECEYCKENVRANQVNEHIRLCEHHPDGVVTCPYMEVGCDTIEIARKNLETHITQNVISHQKLLLHELNQLRTENKQLRADNEQLRVTNESTKQFIQSHEQSIQSLMSTAGFITEYIADRGKTLQGVEWTHGYRKGEAVYGPILYLGQCKLRIHVVGRYPLNNSLEYDACYYVTRLKGDNDDIIDSLTITYIHLYNVNLSDNIKYNIESVKKDAQLKVGDKYYINSAFSFWNKFDELTTVRIFFDKF</sequence>
<accession>A0AAV7JDH9</accession>
<feature type="coiled-coil region" evidence="5">
    <location>
        <begin position="96"/>
        <end position="123"/>
    </location>
</feature>
<evidence type="ECO:0000256" key="4">
    <source>
        <dbReference type="PROSITE-ProRule" id="PRU00207"/>
    </source>
</evidence>
<evidence type="ECO:0000256" key="5">
    <source>
        <dbReference type="SAM" id="Coils"/>
    </source>
</evidence>
<dbReference type="Gene3D" id="3.30.40.10">
    <property type="entry name" value="Zinc/RING finger domain, C3HC4 (zinc finger)"/>
    <property type="match status" value="1"/>
</dbReference>
<dbReference type="InterPro" id="IPR013083">
    <property type="entry name" value="Znf_RING/FYVE/PHD"/>
</dbReference>
<proteinExistence type="predicted"/>
<dbReference type="PROSITE" id="PS50145">
    <property type="entry name" value="ZF_TRAF"/>
    <property type="match status" value="1"/>
</dbReference>
<keyword evidence="2 4" id="KW-0863">Zinc-finger</keyword>
<feature type="zinc finger region" description="TRAF-type" evidence="4">
    <location>
        <begin position="27"/>
        <end position="74"/>
    </location>
</feature>
<dbReference type="SUPFAM" id="SSF49599">
    <property type="entry name" value="TRAF domain-like"/>
    <property type="match status" value="1"/>
</dbReference>
<dbReference type="EMBL" id="JAKMXF010000354">
    <property type="protein sequence ID" value="KAI6646776.1"/>
    <property type="molecule type" value="Genomic_DNA"/>
</dbReference>
<dbReference type="Pfam" id="PF02176">
    <property type="entry name" value="zf-TRAF"/>
    <property type="match status" value="1"/>
</dbReference>
<dbReference type="InterPro" id="IPR001293">
    <property type="entry name" value="Znf_TRAF"/>
</dbReference>
<keyword evidence="1 4" id="KW-0479">Metal-binding</keyword>
<keyword evidence="7" id="KW-0675">Receptor</keyword>